<dbReference type="InterPro" id="IPR000504">
    <property type="entry name" value="RRM_dom"/>
</dbReference>
<evidence type="ECO:0008006" key="7">
    <source>
        <dbReference type="Google" id="ProtNLM"/>
    </source>
</evidence>
<accession>A0A811KK72</accession>
<feature type="compositionally biased region" description="Low complexity" evidence="2">
    <location>
        <begin position="23"/>
        <end position="35"/>
    </location>
</feature>
<dbReference type="OrthoDB" id="1049195at2759"/>
<dbReference type="InterPro" id="IPR025715">
    <property type="entry name" value="FoP_C"/>
</dbReference>
<feature type="domain" description="Chromatin target of PRMT1 protein C-terminal" evidence="4">
    <location>
        <begin position="138"/>
        <end position="214"/>
    </location>
</feature>
<name>A0A811KK72_9BILA</name>
<feature type="compositionally biased region" description="Basic and acidic residues" evidence="2">
    <location>
        <begin position="197"/>
        <end position="218"/>
    </location>
</feature>
<dbReference type="GO" id="GO:0006406">
    <property type="term" value="P:mRNA export from nucleus"/>
    <property type="evidence" value="ECO:0007669"/>
    <property type="project" value="TreeGrafter"/>
</dbReference>
<evidence type="ECO:0000259" key="3">
    <source>
        <dbReference type="SMART" id="SM00360"/>
    </source>
</evidence>
<reference evidence="5" key="1">
    <citation type="submission" date="2020-09" db="EMBL/GenBank/DDBJ databases">
        <authorList>
            <person name="Kikuchi T."/>
        </authorList>
    </citation>
    <scope>NUCLEOTIDE SEQUENCE</scope>
    <source>
        <strain evidence="5">SH1</strain>
    </source>
</reference>
<organism evidence="5 6">
    <name type="scientific">Bursaphelenchus okinawaensis</name>
    <dbReference type="NCBI Taxonomy" id="465554"/>
    <lineage>
        <taxon>Eukaryota</taxon>
        <taxon>Metazoa</taxon>
        <taxon>Ecdysozoa</taxon>
        <taxon>Nematoda</taxon>
        <taxon>Chromadorea</taxon>
        <taxon>Rhabditida</taxon>
        <taxon>Tylenchina</taxon>
        <taxon>Tylenchomorpha</taxon>
        <taxon>Aphelenchoidea</taxon>
        <taxon>Aphelenchoididae</taxon>
        <taxon>Bursaphelenchus</taxon>
    </lineage>
</organism>
<protein>
    <recommendedName>
        <fullName evidence="7">RRM domain-containing protein</fullName>
    </recommendedName>
</protein>
<proteinExistence type="predicted"/>
<dbReference type="AlphaFoldDB" id="A0A811KK72"/>
<dbReference type="PANTHER" id="PTHR19965:SF82">
    <property type="entry name" value="THO COMPLEX SUBUNIT 4"/>
    <property type="match status" value="1"/>
</dbReference>
<dbReference type="Gene3D" id="3.30.70.330">
    <property type="match status" value="1"/>
</dbReference>
<dbReference type="EMBL" id="CAJFCW020000003">
    <property type="protein sequence ID" value="CAG9105409.1"/>
    <property type="molecule type" value="Genomic_DNA"/>
</dbReference>
<feature type="domain" description="RRM" evidence="3">
    <location>
        <begin position="80"/>
        <end position="150"/>
    </location>
</feature>
<dbReference type="SMART" id="SM01218">
    <property type="entry name" value="FoP_duplication"/>
    <property type="match status" value="1"/>
</dbReference>
<dbReference type="SMART" id="SM00360">
    <property type="entry name" value="RRM"/>
    <property type="match status" value="1"/>
</dbReference>
<dbReference type="InterPro" id="IPR051229">
    <property type="entry name" value="ALYREF_mRNA_export"/>
</dbReference>
<evidence type="ECO:0000256" key="2">
    <source>
        <dbReference type="SAM" id="MobiDB-lite"/>
    </source>
</evidence>
<gene>
    <name evidence="5" type="ORF">BOKJ2_LOCUS6458</name>
</gene>
<evidence type="ECO:0000313" key="5">
    <source>
        <dbReference type="EMBL" id="CAD5216168.1"/>
    </source>
</evidence>
<dbReference type="Proteomes" id="UP000783686">
    <property type="component" value="Unassembled WGS sequence"/>
</dbReference>
<dbReference type="PANTHER" id="PTHR19965">
    <property type="entry name" value="RNA AND EXPORT FACTOR BINDING PROTEIN"/>
    <property type="match status" value="1"/>
</dbReference>
<feature type="region of interest" description="Disordered" evidence="2">
    <location>
        <begin position="152"/>
        <end position="218"/>
    </location>
</feature>
<keyword evidence="1" id="KW-0694">RNA-binding</keyword>
<dbReference type="Proteomes" id="UP000614601">
    <property type="component" value="Unassembled WGS sequence"/>
</dbReference>
<feature type="compositionally biased region" description="Low complexity" evidence="2">
    <location>
        <begin position="157"/>
        <end position="181"/>
    </location>
</feature>
<evidence type="ECO:0000256" key="1">
    <source>
        <dbReference type="ARBA" id="ARBA00022884"/>
    </source>
</evidence>
<evidence type="ECO:0000313" key="6">
    <source>
        <dbReference type="Proteomes" id="UP000614601"/>
    </source>
</evidence>
<feature type="region of interest" description="Disordered" evidence="2">
    <location>
        <begin position="1"/>
        <end position="58"/>
    </location>
</feature>
<comment type="caution">
    <text evidence="5">The sequence shown here is derived from an EMBL/GenBank/DDBJ whole genome shotgun (WGS) entry which is preliminary data.</text>
</comment>
<dbReference type="InterPro" id="IPR035979">
    <property type="entry name" value="RBD_domain_sf"/>
</dbReference>
<dbReference type="GO" id="GO:0003729">
    <property type="term" value="F:mRNA binding"/>
    <property type="evidence" value="ECO:0007669"/>
    <property type="project" value="TreeGrafter"/>
</dbReference>
<sequence length="218" mass="23868">MAARDLSEMSLDDIIKKNRSQKSGGARRASTGTGRNPRRVGGASPIKKRNSNPKKWDNDKFFEVYNKRSSGGPSQGGKAVCRISNIPYNVTQSELETLFQKYRLSKVTLHYDFKGRSLGTAELHGKPDAIQRVKKDFTGVEIDGRAVELSVVGAGGSPSFSRRVSRPGSGPARRSGPPRRNGPGGKGGPKKTQKPKMTAEDLDKELDEYMKNTNKMES</sequence>
<dbReference type="Pfam" id="PF13865">
    <property type="entry name" value="FoP_duplication"/>
    <property type="match status" value="1"/>
</dbReference>
<dbReference type="SUPFAM" id="SSF54928">
    <property type="entry name" value="RNA-binding domain, RBD"/>
    <property type="match status" value="1"/>
</dbReference>
<dbReference type="GO" id="GO:0005634">
    <property type="term" value="C:nucleus"/>
    <property type="evidence" value="ECO:0007669"/>
    <property type="project" value="TreeGrafter"/>
</dbReference>
<evidence type="ECO:0000259" key="4">
    <source>
        <dbReference type="SMART" id="SM01218"/>
    </source>
</evidence>
<dbReference type="InterPro" id="IPR012677">
    <property type="entry name" value="Nucleotide-bd_a/b_plait_sf"/>
</dbReference>
<dbReference type="EMBL" id="CAJFDH010000003">
    <property type="protein sequence ID" value="CAD5216168.1"/>
    <property type="molecule type" value="Genomic_DNA"/>
</dbReference>
<keyword evidence="6" id="KW-1185">Reference proteome</keyword>